<feature type="chain" id="PRO_5046432754" description="DUF4440 domain-containing protein" evidence="1">
    <location>
        <begin position="22"/>
        <end position="289"/>
    </location>
</feature>
<gene>
    <name evidence="3" type="ORF">QE417_002364</name>
</gene>
<sequence>MKTIKALLTVAAFGISTSIFAQSATVQTVVKAEEDFNKLISKKGIKDAFLTVADPEGIVFKPDAVKIAEFYGKIDKQPGTLTSTPKFARISANGDFGFTAGPYVYQNGKADDDKVYGDYVSIWKLDVATNKLKLFTNLGIQHPQNDKVELTDIKDPAATTKVAPSTDPFNPKKIIIDNDRQFNQGLRISTLGAYKEFFMAEGHYYFPGFNPMVGTDKTLQFLANQAITISAETTDANRATSNDLAYSYGRARIQKGNIVSNYNYVRIWQQDEKHRWNVLLEIFSAIEND</sequence>
<protein>
    <recommendedName>
        <fullName evidence="2">DUF4440 domain-containing protein</fullName>
    </recommendedName>
</protein>
<dbReference type="RefSeq" id="WP_311950154.1">
    <property type="nucleotide sequence ID" value="NZ_JAVLVU010000001.1"/>
</dbReference>
<feature type="domain" description="DUF4440" evidence="2">
    <location>
        <begin position="175"/>
        <end position="277"/>
    </location>
</feature>
<evidence type="ECO:0000259" key="2">
    <source>
        <dbReference type="Pfam" id="PF14534"/>
    </source>
</evidence>
<reference evidence="4" key="1">
    <citation type="submission" date="2023-07" db="EMBL/GenBank/DDBJ databases">
        <title>Functional and genomic diversity of the sorghum phyllosphere microbiome.</title>
        <authorList>
            <person name="Shade A."/>
        </authorList>
    </citation>
    <scope>NUCLEOTIDE SEQUENCE [LARGE SCALE GENOMIC DNA]</scope>
    <source>
        <strain evidence="4">SORGH_AS_0422</strain>
    </source>
</reference>
<accession>A0ABU3GU33</accession>
<evidence type="ECO:0000313" key="4">
    <source>
        <dbReference type="Proteomes" id="UP001258315"/>
    </source>
</evidence>
<proteinExistence type="predicted"/>
<keyword evidence="4" id="KW-1185">Reference proteome</keyword>
<dbReference type="InterPro" id="IPR027843">
    <property type="entry name" value="DUF4440"/>
</dbReference>
<organism evidence="3 4">
    <name type="scientific">Mucilaginibacter terrae</name>
    <dbReference type="NCBI Taxonomy" id="1955052"/>
    <lineage>
        <taxon>Bacteria</taxon>
        <taxon>Pseudomonadati</taxon>
        <taxon>Bacteroidota</taxon>
        <taxon>Sphingobacteriia</taxon>
        <taxon>Sphingobacteriales</taxon>
        <taxon>Sphingobacteriaceae</taxon>
        <taxon>Mucilaginibacter</taxon>
    </lineage>
</organism>
<dbReference type="Gene3D" id="3.10.450.50">
    <property type="match status" value="1"/>
</dbReference>
<dbReference type="Pfam" id="PF14534">
    <property type="entry name" value="DUF4440"/>
    <property type="match status" value="1"/>
</dbReference>
<dbReference type="Proteomes" id="UP001258315">
    <property type="component" value="Unassembled WGS sequence"/>
</dbReference>
<evidence type="ECO:0000313" key="3">
    <source>
        <dbReference type="EMBL" id="MDT3403292.1"/>
    </source>
</evidence>
<evidence type="ECO:0000256" key="1">
    <source>
        <dbReference type="SAM" id="SignalP"/>
    </source>
</evidence>
<name>A0ABU3GU33_9SPHI</name>
<keyword evidence="1" id="KW-0732">Signal</keyword>
<feature type="signal peptide" evidence="1">
    <location>
        <begin position="1"/>
        <end position="21"/>
    </location>
</feature>
<dbReference type="EMBL" id="JAVLVU010000001">
    <property type="protein sequence ID" value="MDT3403292.1"/>
    <property type="molecule type" value="Genomic_DNA"/>
</dbReference>
<comment type="caution">
    <text evidence="3">The sequence shown here is derived from an EMBL/GenBank/DDBJ whole genome shotgun (WGS) entry which is preliminary data.</text>
</comment>